<protein>
    <submittedName>
        <fullName evidence="5">Multiple sugar-binding periplasmic protein SbpA</fullName>
    </submittedName>
</protein>
<dbReference type="GO" id="GO:0030246">
    <property type="term" value="F:carbohydrate binding"/>
    <property type="evidence" value="ECO:0007669"/>
    <property type="project" value="TreeGrafter"/>
</dbReference>
<dbReference type="InterPro" id="IPR028082">
    <property type="entry name" value="Peripla_BP_I"/>
</dbReference>
<evidence type="ECO:0000259" key="4">
    <source>
        <dbReference type="Pfam" id="PF13407"/>
    </source>
</evidence>
<dbReference type="OrthoDB" id="9773673at2"/>
<dbReference type="PROSITE" id="PS51257">
    <property type="entry name" value="PROKAR_LIPOPROTEIN"/>
    <property type="match status" value="1"/>
</dbReference>
<evidence type="ECO:0000256" key="1">
    <source>
        <dbReference type="ARBA" id="ARBA00004196"/>
    </source>
</evidence>
<dbReference type="Pfam" id="PF13407">
    <property type="entry name" value="Peripla_BP_4"/>
    <property type="match status" value="1"/>
</dbReference>
<reference evidence="5 6" key="1">
    <citation type="submission" date="2014-12" db="EMBL/GenBank/DDBJ databases">
        <title>Comparative genomics of the lactic acid bacteria isolated from the honey bee gut.</title>
        <authorList>
            <person name="Ellegaard K.M."/>
            <person name="Tamarit D."/>
            <person name="Javelind E."/>
            <person name="Olofsson T."/>
            <person name="Andersson S.G."/>
            <person name="Vasquez A."/>
        </authorList>
    </citation>
    <scope>NUCLEOTIDE SEQUENCE [LARGE SCALE GENOMIC DNA]</scope>
    <source>
        <strain evidence="5 6">Bin2</strain>
    </source>
</reference>
<evidence type="ECO:0000256" key="3">
    <source>
        <dbReference type="SAM" id="SignalP"/>
    </source>
</evidence>
<dbReference type="SUPFAM" id="SSF53822">
    <property type="entry name" value="Periplasmic binding protein-like I"/>
    <property type="match status" value="1"/>
</dbReference>
<gene>
    <name evidence="5" type="primary">sbpA</name>
    <name evidence="5" type="ORF">JF69_05060</name>
</gene>
<sequence length="372" mass="39976">MNNWKRAVCALAGIVMLASVGACGGSRGATAGGGGVNAKNPSDVTVGISMPEQQLERWRLDGDNLKKQLEGKGYKVLLQFADNKTDLQASQIQNMANQGANFVVIASIDGTAVGPAAEAAKSNGATVIAYDRLIMNTDACDYYSTFNITEVGKLQGQYIVKKLGLDSGKKGPFNIELMTGSPTDNNAKYYFQGSWSVLEPYFKNGSLVSPSGRVPKNLEDWQSIGIQNWDRQNAQSEMENRINSYYNSGRHLDAVLAPNDAIAMGTVNAVDAAGWNYYPIITGQDAEKANVANIVAGKQTMTVYKDTRKLADSTAALIEKLVKGQKPKTNDTFNNNNKDVPSILLKPVSVDKDNVKKELVDSGYISAANAGL</sequence>
<dbReference type="GO" id="GO:0030288">
    <property type="term" value="C:outer membrane-bounded periplasmic space"/>
    <property type="evidence" value="ECO:0007669"/>
    <property type="project" value="TreeGrafter"/>
</dbReference>
<comment type="caution">
    <text evidence="5">The sequence shown here is derived from an EMBL/GenBank/DDBJ whole genome shotgun (WGS) entry which is preliminary data.</text>
</comment>
<dbReference type="CDD" id="cd19994">
    <property type="entry name" value="PBP1_ChvE"/>
    <property type="match status" value="1"/>
</dbReference>
<evidence type="ECO:0000313" key="5">
    <source>
        <dbReference type="EMBL" id="KJY51967.1"/>
    </source>
</evidence>
<evidence type="ECO:0000313" key="6">
    <source>
        <dbReference type="Proteomes" id="UP000033648"/>
    </source>
</evidence>
<dbReference type="Gene3D" id="3.40.50.2300">
    <property type="match status" value="2"/>
</dbReference>
<evidence type="ECO:0000256" key="2">
    <source>
        <dbReference type="ARBA" id="ARBA00022729"/>
    </source>
</evidence>
<dbReference type="Proteomes" id="UP000033648">
    <property type="component" value="Unassembled WGS sequence"/>
</dbReference>
<dbReference type="InterPro" id="IPR050555">
    <property type="entry name" value="Bact_Solute-Bind_Prot2"/>
</dbReference>
<dbReference type="PATRIC" id="fig|1684.4.peg.549"/>
<name>A0A0F4KZE0_9BIFI</name>
<accession>A0A0F4KZE0</accession>
<organism evidence="5 6">
    <name type="scientific">Bifidobacterium asteroides</name>
    <dbReference type="NCBI Taxonomy" id="1684"/>
    <lineage>
        <taxon>Bacteria</taxon>
        <taxon>Bacillati</taxon>
        <taxon>Actinomycetota</taxon>
        <taxon>Actinomycetes</taxon>
        <taxon>Bifidobacteriales</taxon>
        <taxon>Bifidobacteriaceae</taxon>
        <taxon>Bifidobacterium</taxon>
    </lineage>
</organism>
<dbReference type="InterPro" id="IPR025997">
    <property type="entry name" value="SBP_2_dom"/>
</dbReference>
<dbReference type="AlphaFoldDB" id="A0A0F4KZE0"/>
<keyword evidence="2 3" id="KW-0732">Signal</keyword>
<feature type="domain" description="Periplasmic binding protein" evidence="4">
    <location>
        <begin position="46"/>
        <end position="326"/>
    </location>
</feature>
<proteinExistence type="predicted"/>
<feature type="signal peptide" evidence="3">
    <location>
        <begin position="1"/>
        <end position="24"/>
    </location>
</feature>
<dbReference type="EMBL" id="JWME01000006">
    <property type="protein sequence ID" value="KJY51967.1"/>
    <property type="molecule type" value="Genomic_DNA"/>
</dbReference>
<dbReference type="PANTHER" id="PTHR30036:SF1">
    <property type="entry name" value="D-XYLOSE-BINDING PERIPLASMIC PROTEIN"/>
    <property type="match status" value="1"/>
</dbReference>
<comment type="subcellular location">
    <subcellularLocation>
        <location evidence="1">Cell envelope</location>
    </subcellularLocation>
</comment>
<feature type="chain" id="PRO_5038762676" evidence="3">
    <location>
        <begin position="25"/>
        <end position="372"/>
    </location>
</feature>
<dbReference type="PANTHER" id="PTHR30036">
    <property type="entry name" value="D-XYLOSE-BINDING PERIPLASMIC PROTEIN"/>
    <property type="match status" value="1"/>
</dbReference>